<feature type="domain" description="Reverse transcriptase Ty1/copia-type" evidence="2">
    <location>
        <begin position="3"/>
        <end position="72"/>
    </location>
</feature>
<dbReference type="EMBL" id="JAUUTY010000007">
    <property type="protein sequence ID" value="KAK1609886.1"/>
    <property type="molecule type" value="Genomic_DNA"/>
</dbReference>
<gene>
    <name evidence="3" type="ORF">QYE76_033559</name>
</gene>
<accession>A0AAD8QVW3</accession>
<evidence type="ECO:0000259" key="2">
    <source>
        <dbReference type="Pfam" id="PF07727"/>
    </source>
</evidence>
<evidence type="ECO:0000313" key="3">
    <source>
        <dbReference type="EMBL" id="KAK1609886.1"/>
    </source>
</evidence>
<evidence type="ECO:0000256" key="1">
    <source>
        <dbReference type="SAM" id="MobiDB-lite"/>
    </source>
</evidence>
<sequence length="217" mass="23999">MIFRSTNNVFNEEFAKLMTDKFEMSMMGELKLFLGFEIKQLLSGTFFNQSKYIQDMLKRFDMKGTNGIGTPMALKFQLDLGPNGKPVDQKLYRSMIGDGGVDGGDDDDDDGDDVQLDDDGDGVDSSPPGGNFPGGFRPPESSFSLSGSPRRRGGRNSFVRYPLWLRSSGTKEYAKKRRLRLWGPPNNMVAARQAKAAPPIVWAHLGSSCPLRLSSLS</sequence>
<dbReference type="AlphaFoldDB" id="A0AAD8QVW3"/>
<dbReference type="Proteomes" id="UP001231189">
    <property type="component" value="Unassembled WGS sequence"/>
</dbReference>
<feature type="compositionally biased region" description="Acidic residues" evidence="1">
    <location>
        <begin position="103"/>
        <end position="122"/>
    </location>
</feature>
<name>A0AAD8QVW3_LOLMU</name>
<organism evidence="3 4">
    <name type="scientific">Lolium multiflorum</name>
    <name type="common">Italian ryegrass</name>
    <name type="synonym">Lolium perenne subsp. multiflorum</name>
    <dbReference type="NCBI Taxonomy" id="4521"/>
    <lineage>
        <taxon>Eukaryota</taxon>
        <taxon>Viridiplantae</taxon>
        <taxon>Streptophyta</taxon>
        <taxon>Embryophyta</taxon>
        <taxon>Tracheophyta</taxon>
        <taxon>Spermatophyta</taxon>
        <taxon>Magnoliopsida</taxon>
        <taxon>Liliopsida</taxon>
        <taxon>Poales</taxon>
        <taxon>Poaceae</taxon>
        <taxon>BOP clade</taxon>
        <taxon>Pooideae</taxon>
        <taxon>Poodae</taxon>
        <taxon>Poeae</taxon>
        <taxon>Poeae Chloroplast Group 2 (Poeae type)</taxon>
        <taxon>Loliodinae</taxon>
        <taxon>Loliinae</taxon>
        <taxon>Lolium</taxon>
    </lineage>
</organism>
<keyword evidence="4" id="KW-1185">Reference proteome</keyword>
<feature type="region of interest" description="Disordered" evidence="1">
    <location>
        <begin position="94"/>
        <end position="152"/>
    </location>
</feature>
<comment type="caution">
    <text evidence="3">The sequence shown here is derived from an EMBL/GenBank/DDBJ whole genome shotgun (WGS) entry which is preliminary data.</text>
</comment>
<dbReference type="InterPro" id="IPR013103">
    <property type="entry name" value="RVT_2"/>
</dbReference>
<feature type="compositionally biased region" description="Low complexity" evidence="1">
    <location>
        <begin position="123"/>
        <end position="148"/>
    </location>
</feature>
<protein>
    <recommendedName>
        <fullName evidence="2">Reverse transcriptase Ty1/copia-type domain-containing protein</fullName>
    </recommendedName>
</protein>
<proteinExistence type="predicted"/>
<dbReference type="Pfam" id="PF07727">
    <property type="entry name" value="RVT_2"/>
    <property type="match status" value="1"/>
</dbReference>
<evidence type="ECO:0000313" key="4">
    <source>
        <dbReference type="Proteomes" id="UP001231189"/>
    </source>
</evidence>
<reference evidence="3" key="1">
    <citation type="submission" date="2023-07" db="EMBL/GenBank/DDBJ databases">
        <title>A chromosome-level genome assembly of Lolium multiflorum.</title>
        <authorList>
            <person name="Chen Y."/>
            <person name="Copetti D."/>
            <person name="Kolliker R."/>
            <person name="Studer B."/>
        </authorList>
    </citation>
    <scope>NUCLEOTIDE SEQUENCE</scope>
    <source>
        <strain evidence="3">02402/16</strain>
        <tissue evidence="3">Leaf</tissue>
    </source>
</reference>